<evidence type="ECO:0000256" key="2">
    <source>
        <dbReference type="SAM" id="SignalP"/>
    </source>
</evidence>
<name>A0A4Q7KKW5_9PSEU</name>
<organism evidence="3 4">
    <name type="scientific">Herbihabitans rhizosphaerae</name>
    <dbReference type="NCBI Taxonomy" id="1872711"/>
    <lineage>
        <taxon>Bacteria</taxon>
        <taxon>Bacillati</taxon>
        <taxon>Actinomycetota</taxon>
        <taxon>Actinomycetes</taxon>
        <taxon>Pseudonocardiales</taxon>
        <taxon>Pseudonocardiaceae</taxon>
        <taxon>Herbihabitans</taxon>
    </lineage>
</organism>
<gene>
    <name evidence="3" type="ORF">EV193_107211</name>
</gene>
<protein>
    <submittedName>
        <fullName evidence="3">Uncharacterized protein</fullName>
    </submittedName>
</protein>
<dbReference type="EMBL" id="SGWQ01000007">
    <property type="protein sequence ID" value="RZS36530.1"/>
    <property type="molecule type" value="Genomic_DNA"/>
</dbReference>
<feature type="signal peptide" evidence="2">
    <location>
        <begin position="1"/>
        <end position="31"/>
    </location>
</feature>
<evidence type="ECO:0000313" key="3">
    <source>
        <dbReference type="EMBL" id="RZS36530.1"/>
    </source>
</evidence>
<feature type="chain" id="PRO_5020963963" evidence="2">
    <location>
        <begin position="32"/>
        <end position="324"/>
    </location>
</feature>
<dbReference type="AlphaFoldDB" id="A0A4Q7KKW5"/>
<keyword evidence="2" id="KW-0732">Signal</keyword>
<comment type="caution">
    <text evidence="3">The sequence shown here is derived from an EMBL/GenBank/DDBJ whole genome shotgun (WGS) entry which is preliminary data.</text>
</comment>
<proteinExistence type="predicted"/>
<sequence length="324" mass="34985">MPLRGPAAVTAAVTAAVAAATLIAVPAPASAALSNSVSDAALALHWAPVHYQDTDSTDYDADYLSTVDYDGEWDTLNNWEHQDDQPDRLRGNAYQSVVQTSTHWFVLYAYYHPRDWDDVPDPFDLLTHENDMEGTLLTVRKDGSAYGKLEAMITVAHSDFYSYTPAGSPYTSGRENIDGPVIMVSHGGSQHPTTRQEAKGHGLYAHDGKEFPGGDGVVYQPSATASEVPSGGNDRSVAYRLTDVFASGGLWAHRSDSKTFVSPGTFRGDNGKDNAANAPWGWDDKDDGDITRGMLATDPARVVATYFANTGTFSRTYTSNPYTG</sequence>
<evidence type="ECO:0000313" key="4">
    <source>
        <dbReference type="Proteomes" id="UP000294257"/>
    </source>
</evidence>
<accession>A0A4Q7KKW5</accession>
<dbReference type="RefSeq" id="WP_207222736.1">
    <property type="nucleotide sequence ID" value="NZ_SGWQ01000007.1"/>
</dbReference>
<keyword evidence="4" id="KW-1185">Reference proteome</keyword>
<evidence type="ECO:0000256" key="1">
    <source>
        <dbReference type="SAM" id="MobiDB-lite"/>
    </source>
</evidence>
<reference evidence="3 4" key="1">
    <citation type="submission" date="2019-02" db="EMBL/GenBank/DDBJ databases">
        <title>Genomic Encyclopedia of Type Strains, Phase IV (KMG-IV): sequencing the most valuable type-strain genomes for metagenomic binning, comparative biology and taxonomic classification.</title>
        <authorList>
            <person name="Goeker M."/>
        </authorList>
    </citation>
    <scope>NUCLEOTIDE SEQUENCE [LARGE SCALE GENOMIC DNA]</scope>
    <source>
        <strain evidence="3 4">DSM 101727</strain>
    </source>
</reference>
<dbReference type="Proteomes" id="UP000294257">
    <property type="component" value="Unassembled WGS sequence"/>
</dbReference>
<feature type="region of interest" description="Disordered" evidence="1">
    <location>
        <begin position="263"/>
        <end position="284"/>
    </location>
</feature>